<dbReference type="Gene3D" id="3.60.21.10">
    <property type="match status" value="1"/>
</dbReference>
<dbReference type="AlphaFoldDB" id="A0AA36CZL3"/>
<dbReference type="GO" id="GO:0005737">
    <property type="term" value="C:cytoplasm"/>
    <property type="evidence" value="ECO:0007669"/>
    <property type="project" value="TreeGrafter"/>
</dbReference>
<feature type="non-terminal residue" evidence="3">
    <location>
        <position position="1"/>
    </location>
</feature>
<dbReference type="GO" id="GO:0004722">
    <property type="term" value="F:protein serine/threonine phosphatase activity"/>
    <property type="evidence" value="ECO:0007669"/>
    <property type="project" value="TreeGrafter"/>
</dbReference>
<protein>
    <recommendedName>
        <fullName evidence="2">Serine/threonine specific protein phosphatases domain-containing protein</fullName>
    </recommendedName>
</protein>
<dbReference type="SUPFAM" id="SSF47473">
    <property type="entry name" value="EF-hand"/>
    <property type="match status" value="1"/>
</dbReference>
<feature type="compositionally biased region" description="Pro residues" evidence="1">
    <location>
        <begin position="393"/>
        <end position="408"/>
    </location>
</feature>
<dbReference type="PANTHER" id="PTHR11668">
    <property type="entry name" value="SERINE/THREONINE PROTEIN PHOSPHATASE"/>
    <property type="match status" value="1"/>
</dbReference>
<name>A0AA36CZL3_9BILA</name>
<comment type="caution">
    <text evidence="3">The sequence shown here is derived from an EMBL/GenBank/DDBJ whole genome shotgun (WGS) entry which is preliminary data.</text>
</comment>
<dbReference type="InterPro" id="IPR050341">
    <property type="entry name" value="PP1_catalytic_subunit"/>
</dbReference>
<dbReference type="GO" id="GO:0005634">
    <property type="term" value="C:nucleus"/>
    <property type="evidence" value="ECO:0007669"/>
    <property type="project" value="TreeGrafter"/>
</dbReference>
<reference evidence="3" key="1">
    <citation type="submission" date="2023-06" db="EMBL/GenBank/DDBJ databases">
        <authorList>
            <person name="Delattre M."/>
        </authorList>
    </citation>
    <scope>NUCLEOTIDE SEQUENCE</scope>
    <source>
        <strain evidence="3">AF72</strain>
    </source>
</reference>
<sequence length="810" mass="91822">MVYRVLCLFHTANKQVEKDEKKGKKQNPSRPVDSFLVRNRNEDKVVEIEGEGLLTSSLYAFGVEHLNNECIEQALSGQFPKGRCEIIGITNIHSTIVSERTTTRIAIAAVQVADQVFRLSLPNSSRYIWLTFDEATKEFFDKKLHDLVYQAMKNLVDFKAQIMRLNEIFVDAVFPNNVMCYPQFCAFFQKYKMRSGNDMRALFRAMNIYNDRGVSFHEFVLGLAAFQPTSRHGGTIGEFRCRLIFRYFAAGCDEEGGAMKREEMQNLFNEIENRLHTQPNTPAEVSALLDACPLTLHTFLQHLGQLKIHGTSNVLRMHLPLAPDLERDTRPRLLLEPIDVGTLVREQVRTLVSEQALTSPPKPPLTDPVELGFVRTSTLPRAKSARKVSGRKPLPPATTPPTQPPANIPPRIIEPELSINPYLLRATPSLTCVNELITKENAKFMSEDSQLEMSQNAIGQRKNHLIYHHADPRMIDDAFGLMQSITYFCRSAPNKKPFSWGPNPTRMNAVWQQFSQTAKNAAAVVYNDPRCLMLDGRVRIFSDLRGKVDDLKVFERVFFPIGCDAINSTFLFMGNNLRGPASFELYSYLLALKVLFPHKVFLVRGGDEVRVKLMDEPFSSEINQKFSEAHMPEAVSVLTRVFDNMPLCAVVNKKMFCSNSGIPHPHALKDGNFFEKIACQPKVLSDQLEPRTLAHQLLYNDFFTYASNEALTFDEMSFAFSKSRQCYFYTDEAVNKFLTTIGCTHFVRGNRLSPHGIDMQCSGRLISIHSSSQTGNIKNEASCIIVNDNKVRIFTVGRNARERKEKTVGQ</sequence>
<gene>
    <name evidence="3" type="ORF">MSPICULIGERA_LOCUS15530</name>
</gene>
<organism evidence="3 4">
    <name type="scientific">Mesorhabditis spiculigera</name>
    <dbReference type="NCBI Taxonomy" id="96644"/>
    <lineage>
        <taxon>Eukaryota</taxon>
        <taxon>Metazoa</taxon>
        <taxon>Ecdysozoa</taxon>
        <taxon>Nematoda</taxon>
        <taxon>Chromadorea</taxon>
        <taxon>Rhabditida</taxon>
        <taxon>Rhabditina</taxon>
        <taxon>Rhabditomorpha</taxon>
        <taxon>Rhabditoidea</taxon>
        <taxon>Rhabditidae</taxon>
        <taxon>Mesorhabditinae</taxon>
        <taxon>Mesorhabditis</taxon>
    </lineage>
</organism>
<feature type="region of interest" description="Disordered" evidence="1">
    <location>
        <begin position="380"/>
        <end position="408"/>
    </location>
</feature>
<dbReference type="PANTHER" id="PTHR11668:SF496">
    <property type="entry name" value="SERINE_THREONINE-PROTEIN PHOSPHATASE"/>
    <property type="match status" value="1"/>
</dbReference>
<evidence type="ECO:0000259" key="2">
    <source>
        <dbReference type="SMART" id="SM00156"/>
    </source>
</evidence>
<evidence type="ECO:0000313" key="4">
    <source>
        <dbReference type="Proteomes" id="UP001177023"/>
    </source>
</evidence>
<dbReference type="InterPro" id="IPR006186">
    <property type="entry name" value="Ser/Thr-sp_prot-phosphatase"/>
</dbReference>
<dbReference type="InterPro" id="IPR011992">
    <property type="entry name" value="EF-hand-dom_pair"/>
</dbReference>
<feature type="domain" description="Serine/threonine specific protein phosphatases" evidence="2">
    <location>
        <begin position="509"/>
        <end position="801"/>
    </location>
</feature>
<dbReference type="EMBL" id="CATQJA010002648">
    <property type="protein sequence ID" value="CAJ0577252.1"/>
    <property type="molecule type" value="Genomic_DNA"/>
</dbReference>
<dbReference type="CDD" id="cd00144">
    <property type="entry name" value="MPP_PPP_family"/>
    <property type="match status" value="1"/>
</dbReference>
<evidence type="ECO:0000256" key="1">
    <source>
        <dbReference type="SAM" id="MobiDB-lite"/>
    </source>
</evidence>
<proteinExistence type="predicted"/>
<keyword evidence="4" id="KW-1185">Reference proteome</keyword>
<dbReference type="SMART" id="SM00156">
    <property type="entry name" value="PP2Ac"/>
    <property type="match status" value="1"/>
</dbReference>
<dbReference type="Proteomes" id="UP001177023">
    <property type="component" value="Unassembled WGS sequence"/>
</dbReference>
<dbReference type="SUPFAM" id="SSF56300">
    <property type="entry name" value="Metallo-dependent phosphatases"/>
    <property type="match status" value="1"/>
</dbReference>
<dbReference type="InterPro" id="IPR029052">
    <property type="entry name" value="Metallo-depent_PP-like"/>
</dbReference>
<dbReference type="Gene3D" id="1.10.238.10">
    <property type="entry name" value="EF-hand"/>
    <property type="match status" value="1"/>
</dbReference>
<evidence type="ECO:0000313" key="3">
    <source>
        <dbReference type="EMBL" id="CAJ0577252.1"/>
    </source>
</evidence>
<accession>A0AA36CZL3</accession>